<evidence type="ECO:0000313" key="2">
    <source>
        <dbReference type="Proteomes" id="UP000186817"/>
    </source>
</evidence>
<name>A0A1Q9CW52_SYMMI</name>
<protein>
    <submittedName>
        <fullName evidence="1">Uncharacterized protein</fullName>
    </submittedName>
</protein>
<sequence>MRVFTRFETLTEFRNVYRRLGWNWADRRRLAWECKAKVELQCAIAAKLWRPLEVSRKAMRVRMLLRASCSLLERVPAADSFPASQFKGPED</sequence>
<organism evidence="1 2">
    <name type="scientific">Symbiodinium microadriaticum</name>
    <name type="common">Dinoflagellate</name>
    <name type="synonym">Zooxanthella microadriatica</name>
    <dbReference type="NCBI Taxonomy" id="2951"/>
    <lineage>
        <taxon>Eukaryota</taxon>
        <taxon>Sar</taxon>
        <taxon>Alveolata</taxon>
        <taxon>Dinophyceae</taxon>
        <taxon>Suessiales</taxon>
        <taxon>Symbiodiniaceae</taxon>
        <taxon>Symbiodinium</taxon>
    </lineage>
</organism>
<keyword evidence="2" id="KW-1185">Reference proteome</keyword>
<accession>A0A1Q9CW52</accession>
<proteinExistence type="predicted"/>
<gene>
    <name evidence="1" type="ORF">AK812_SmicGene31671</name>
</gene>
<comment type="caution">
    <text evidence="1">The sequence shown here is derived from an EMBL/GenBank/DDBJ whole genome shotgun (WGS) entry which is preliminary data.</text>
</comment>
<dbReference type="AlphaFoldDB" id="A0A1Q9CW52"/>
<reference evidence="1 2" key="1">
    <citation type="submission" date="2016-02" db="EMBL/GenBank/DDBJ databases">
        <title>Genome analysis of coral dinoflagellate symbionts highlights evolutionary adaptations to a symbiotic lifestyle.</title>
        <authorList>
            <person name="Aranda M."/>
            <person name="Li Y."/>
            <person name="Liew Y.J."/>
            <person name="Baumgarten S."/>
            <person name="Simakov O."/>
            <person name="Wilson M."/>
            <person name="Piel J."/>
            <person name="Ashoor H."/>
            <person name="Bougouffa S."/>
            <person name="Bajic V.B."/>
            <person name="Ryu T."/>
            <person name="Ravasi T."/>
            <person name="Bayer T."/>
            <person name="Micklem G."/>
            <person name="Kim H."/>
            <person name="Bhak J."/>
            <person name="Lajeunesse T.C."/>
            <person name="Voolstra C.R."/>
        </authorList>
    </citation>
    <scope>NUCLEOTIDE SEQUENCE [LARGE SCALE GENOMIC DNA]</scope>
    <source>
        <strain evidence="1 2">CCMP2467</strain>
    </source>
</reference>
<evidence type="ECO:0000313" key="1">
    <source>
        <dbReference type="EMBL" id="OLP87137.1"/>
    </source>
</evidence>
<dbReference type="Proteomes" id="UP000186817">
    <property type="component" value="Unassembled WGS sequence"/>
</dbReference>
<dbReference type="EMBL" id="LSRX01000878">
    <property type="protein sequence ID" value="OLP87137.1"/>
    <property type="molecule type" value="Genomic_DNA"/>
</dbReference>